<feature type="domain" description="Bacterial sugar transferase" evidence="3">
    <location>
        <begin position="35"/>
        <end position="221"/>
    </location>
</feature>
<organism evidence="4 5">
    <name type="scientific">Crocosphaera chwakensis CCY0110</name>
    <dbReference type="NCBI Taxonomy" id="391612"/>
    <lineage>
        <taxon>Bacteria</taxon>
        <taxon>Bacillati</taxon>
        <taxon>Cyanobacteriota</taxon>
        <taxon>Cyanophyceae</taxon>
        <taxon>Oscillatoriophycideae</taxon>
        <taxon>Chroococcales</taxon>
        <taxon>Aphanothecaceae</taxon>
        <taxon>Crocosphaera</taxon>
        <taxon>Crocosphaera chwakensis</taxon>
    </lineage>
</organism>
<comment type="caution">
    <text evidence="4">The sequence shown here is derived from an EMBL/GenBank/DDBJ whole genome shotgun (WGS) entry which is preliminary data.</text>
</comment>
<dbReference type="PANTHER" id="PTHR30576">
    <property type="entry name" value="COLANIC BIOSYNTHESIS UDP-GLUCOSE LIPID CARRIER TRANSFERASE"/>
    <property type="match status" value="1"/>
</dbReference>
<dbReference type="OrthoDB" id="9808602at2"/>
<protein>
    <recommendedName>
        <fullName evidence="3">Bacterial sugar transferase domain-containing protein</fullName>
    </recommendedName>
</protein>
<sequence length="227" mass="25900">MTASTFLEKNTLSVAVTQTTYPFNTFHPSINSKLKRGIDIIGALAGLIITGMIAIPIMVIMFISDPGPLLYSQVRCGLHGRRFRIWKFRSMVVGADKMKHLVKNEAEGHIFKNTNDPRITCLGAFLRKTSLDEFPQFWNVLMGDMSLVGTRPPTVDEVEKYNPHHWQRLNVKPGITGEWQVNGRSSVKNFEDIVKMDINYQNKWSLWYDLHLIVKTVLVVFNKTGAY</sequence>
<evidence type="ECO:0000256" key="1">
    <source>
        <dbReference type="ARBA" id="ARBA00006464"/>
    </source>
</evidence>
<keyword evidence="2" id="KW-0472">Membrane</keyword>
<keyword evidence="2" id="KW-1133">Transmembrane helix</keyword>
<evidence type="ECO:0000313" key="5">
    <source>
        <dbReference type="Proteomes" id="UP000003781"/>
    </source>
</evidence>
<dbReference type="InterPro" id="IPR003362">
    <property type="entry name" value="Bact_transf"/>
</dbReference>
<evidence type="ECO:0000256" key="2">
    <source>
        <dbReference type="SAM" id="Phobius"/>
    </source>
</evidence>
<proteinExistence type="inferred from homology"/>
<dbReference type="RefSeq" id="WP_008275903.1">
    <property type="nucleotide sequence ID" value="NZ_AAXW01000017.1"/>
</dbReference>
<dbReference type="eggNOG" id="COG2148">
    <property type="taxonomic scope" value="Bacteria"/>
</dbReference>
<reference evidence="4 5" key="1">
    <citation type="submission" date="2007-03" db="EMBL/GenBank/DDBJ databases">
        <authorList>
            <person name="Stal L."/>
            <person name="Ferriera S."/>
            <person name="Johnson J."/>
            <person name="Kravitz S."/>
            <person name="Beeson K."/>
            <person name="Sutton G."/>
            <person name="Rogers Y.-H."/>
            <person name="Friedman R."/>
            <person name="Frazier M."/>
            <person name="Venter J.C."/>
        </authorList>
    </citation>
    <scope>NUCLEOTIDE SEQUENCE [LARGE SCALE GENOMIC DNA]</scope>
    <source>
        <strain evidence="4 5">CCY0110</strain>
    </source>
</reference>
<dbReference type="EMBL" id="AAXW01000017">
    <property type="protein sequence ID" value="EAZ91082.1"/>
    <property type="molecule type" value="Genomic_DNA"/>
</dbReference>
<evidence type="ECO:0000259" key="3">
    <source>
        <dbReference type="Pfam" id="PF02397"/>
    </source>
</evidence>
<dbReference type="PANTHER" id="PTHR30576:SF10">
    <property type="entry name" value="SLL5057 PROTEIN"/>
    <property type="match status" value="1"/>
</dbReference>
<evidence type="ECO:0000313" key="4">
    <source>
        <dbReference type="EMBL" id="EAZ91082.1"/>
    </source>
</evidence>
<dbReference type="Pfam" id="PF02397">
    <property type="entry name" value="Bac_transf"/>
    <property type="match status" value="1"/>
</dbReference>
<comment type="similarity">
    <text evidence="1">Belongs to the bacterial sugar transferase family.</text>
</comment>
<dbReference type="GO" id="GO:0016780">
    <property type="term" value="F:phosphotransferase activity, for other substituted phosphate groups"/>
    <property type="evidence" value="ECO:0007669"/>
    <property type="project" value="TreeGrafter"/>
</dbReference>
<accession>A3IR92</accession>
<keyword evidence="5" id="KW-1185">Reference proteome</keyword>
<dbReference type="Proteomes" id="UP000003781">
    <property type="component" value="Unassembled WGS sequence"/>
</dbReference>
<feature type="transmembrane region" description="Helical" evidence="2">
    <location>
        <begin position="40"/>
        <end position="63"/>
    </location>
</feature>
<keyword evidence="2" id="KW-0812">Transmembrane</keyword>
<dbReference type="AlphaFoldDB" id="A3IR92"/>
<gene>
    <name evidence="4" type="ORF">CY0110_27760</name>
</gene>
<name>A3IR92_9CHRO</name>